<proteinExistence type="predicted"/>
<dbReference type="AlphaFoldDB" id="Q1N552"/>
<dbReference type="OrthoDB" id="6121078at2"/>
<protein>
    <submittedName>
        <fullName evidence="1">Uncharacterized protein</fullName>
    </submittedName>
</protein>
<organism evidence="1 2">
    <name type="scientific">Bermanella marisrubri</name>
    <dbReference type="NCBI Taxonomy" id="207949"/>
    <lineage>
        <taxon>Bacteria</taxon>
        <taxon>Pseudomonadati</taxon>
        <taxon>Pseudomonadota</taxon>
        <taxon>Gammaproteobacteria</taxon>
        <taxon>Oceanospirillales</taxon>
        <taxon>Oceanospirillaceae</taxon>
        <taxon>Bermanella</taxon>
    </lineage>
</organism>
<keyword evidence="2" id="KW-1185">Reference proteome</keyword>
<reference evidence="1 2" key="1">
    <citation type="submission" date="2006-03" db="EMBL/GenBank/DDBJ databases">
        <authorList>
            <person name="Pinhassi J."/>
            <person name="Pedros-Alio C."/>
            <person name="Ferriera S."/>
            <person name="Johnson J."/>
            <person name="Kravitz S."/>
            <person name="Halpern A."/>
            <person name="Remington K."/>
            <person name="Beeson K."/>
            <person name="Tran B."/>
            <person name="Rogers Y.-H."/>
            <person name="Friedman R."/>
            <person name="Venter J.C."/>
        </authorList>
    </citation>
    <scope>NUCLEOTIDE SEQUENCE [LARGE SCALE GENOMIC DNA]</scope>
    <source>
        <strain evidence="1 2">RED65</strain>
    </source>
</reference>
<dbReference type="HOGENOM" id="CLU_1783097_0_0_6"/>
<comment type="caution">
    <text evidence="1">The sequence shown here is derived from an EMBL/GenBank/DDBJ whole genome shotgun (WGS) entry which is preliminary data.</text>
</comment>
<name>Q1N552_9GAMM</name>
<dbReference type="Pfam" id="PF20227">
    <property type="entry name" value="DUF6586"/>
    <property type="match status" value="1"/>
</dbReference>
<evidence type="ECO:0000313" key="2">
    <source>
        <dbReference type="Proteomes" id="UP000004263"/>
    </source>
</evidence>
<sequence length="145" mass="16729">MSVSRTNQALYFAKLSIERIADVEGQLKVQAQEQSLYHLYSALRGFVKELVAQYNLAPSRTLDELFAQKELPTELYELSLLNGQADSWVASIRKQYERMLDEGLGNRTVNAALISSSADYDTLFSNYLIDMEKTIQRMREHYQEH</sequence>
<dbReference type="STRING" id="207949.RED65_00660"/>
<gene>
    <name evidence="1" type="ORF">RED65_00660</name>
</gene>
<accession>Q1N552</accession>
<dbReference type="RefSeq" id="WP_007017610.1">
    <property type="nucleotide sequence ID" value="NZ_CH724114.1"/>
</dbReference>
<dbReference type="Proteomes" id="UP000004263">
    <property type="component" value="Unassembled WGS sequence"/>
</dbReference>
<dbReference type="EMBL" id="AAQH01000002">
    <property type="protein sequence ID" value="EAT13226.1"/>
    <property type="molecule type" value="Genomic_DNA"/>
</dbReference>
<evidence type="ECO:0000313" key="1">
    <source>
        <dbReference type="EMBL" id="EAT13226.1"/>
    </source>
</evidence>
<dbReference type="InterPro" id="IPR046493">
    <property type="entry name" value="DUF6586"/>
</dbReference>